<dbReference type="AlphaFoldDB" id="A0A151XZA9"/>
<sequence>MANEKQNNVRILQSTQKKQLPPIAHAVLGFFAGIAFIGAVLMYISLKNNDGNSALPQTHLPQEQAAQSSINSEHAAPSVFSADEDKENEIKYGQHYDGDLMNAFKHEKEEKPLIQNGSPFEKTKLHPPAPAAVKNIPSDLKAKPEASVKKINQTKSIAVTSAIQVQASMAAEQETISPQGSVQVTVTKTLAPMKEPAIIP</sequence>
<reference evidence="3 4" key="1">
    <citation type="submission" date="2016-03" db="EMBL/GenBank/DDBJ databases">
        <title>Acinetobacter genomospecies 28 strain ANC 4149.</title>
        <authorList>
            <person name="Radolfova-Krizova L."/>
            <person name="Nemec A."/>
        </authorList>
    </citation>
    <scope>NUCLEOTIDE SEQUENCE [LARGE SCALE GENOMIC DNA]</scope>
    <source>
        <strain evidence="3 4">ANC 4149</strain>
    </source>
</reference>
<feature type="region of interest" description="Disordered" evidence="1">
    <location>
        <begin position="55"/>
        <end position="84"/>
    </location>
</feature>
<keyword evidence="2" id="KW-0472">Membrane</keyword>
<organism evidence="3 4">
    <name type="scientific">Acinetobacter pragensis</name>
    <dbReference type="NCBI Taxonomy" id="1806892"/>
    <lineage>
        <taxon>Bacteria</taxon>
        <taxon>Pseudomonadati</taxon>
        <taxon>Pseudomonadota</taxon>
        <taxon>Gammaproteobacteria</taxon>
        <taxon>Moraxellales</taxon>
        <taxon>Moraxellaceae</taxon>
        <taxon>Acinetobacter</taxon>
    </lineage>
</organism>
<accession>A0A151XZA9</accession>
<feature type="transmembrane region" description="Helical" evidence="2">
    <location>
        <begin position="23"/>
        <end position="44"/>
    </location>
</feature>
<keyword evidence="2" id="KW-0812">Transmembrane</keyword>
<dbReference type="Proteomes" id="UP000076276">
    <property type="component" value="Unassembled WGS sequence"/>
</dbReference>
<gene>
    <name evidence="3" type="ORF">AZH43_16845</name>
</gene>
<evidence type="ECO:0000313" key="4">
    <source>
        <dbReference type="Proteomes" id="UP000076276"/>
    </source>
</evidence>
<dbReference type="OrthoDB" id="6703817at2"/>
<comment type="caution">
    <text evidence="3">The sequence shown here is derived from an EMBL/GenBank/DDBJ whole genome shotgun (WGS) entry which is preliminary data.</text>
</comment>
<dbReference type="EMBL" id="LUAW01000038">
    <property type="protein sequence ID" value="KYQ70949.1"/>
    <property type="molecule type" value="Genomic_DNA"/>
</dbReference>
<proteinExistence type="predicted"/>
<evidence type="ECO:0000256" key="2">
    <source>
        <dbReference type="SAM" id="Phobius"/>
    </source>
</evidence>
<dbReference type="RefSeq" id="WP_067671168.1">
    <property type="nucleotide sequence ID" value="NZ_CBCSIK010000010.1"/>
</dbReference>
<name>A0A151XZA9_9GAMM</name>
<keyword evidence="2" id="KW-1133">Transmembrane helix</keyword>
<keyword evidence="4" id="KW-1185">Reference proteome</keyword>
<protein>
    <submittedName>
        <fullName evidence="3">Uncharacterized protein</fullName>
    </submittedName>
</protein>
<evidence type="ECO:0000313" key="3">
    <source>
        <dbReference type="EMBL" id="KYQ70949.1"/>
    </source>
</evidence>
<feature type="compositionally biased region" description="Polar residues" evidence="1">
    <location>
        <begin position="55"/>
        <end position="72"/>
    </location>
</feature>
<evidence type="ECO:0000256" key="1">
    <source>
        <dbReference type="SAM" id="MobiDB-lite"/>
    </source>
</evidence>